<proteinExistence type="predicted"/>
<feature type="compositionally biased region" description="Basic and acidic residues" evidence="1">
    <location>
        <begin position="33"/>
        <end position="45"/>
    </location>
</feature>
<evidence type="ECO:0000313" key="2">
    <source>
        <dbReference type="EMBL" id="MCM2388117.1"/>
    </source>
</evidence>
<sequence>MRTDSRARVESCCEKYGFSKGYRYRDEDYRDAQSEEELRRYNEPRPRHRHNPLSVARGTIIGYREGRKGNSPEKVPRDLIRTCCASFGFWDGLRAGQDHFFETASEDEKARYLLAARIERNEKGWG</sequence>
<reference evidence="2" key="1">
    <citation type="submission" date="2022-06" db="EMBL/GenBank/DDBJ databases">
        <title>Genome public.</title>
        <authorList>
            <person name="Sun Q."/>
        </authorList>
    </citation>
    <scope>NUCLEOTIDE SEQUENCE</scope>
    <source>
        <strain evidence="2">CWNU-1</strain>
    </source>
</reference>
<evidence type="ECO:0000256" key="1">
    <source>
        <dbReference type="SAM" id="MobiDB-lite"/>
    </source>
</evidence>
<keyword evidence="3" id="KW-1185">Reference proteome</keyword>
<gene>
    <name evidence="2" type="ORF">NBG84_07275</name>
</gene>
<name>A0ABT0UHI5_9ACTN</name>
<dbReference type="Proteomes" id="UP001431429">
    <property type="component" value="Unassembled WGS sequence"/>
</dbReference>
<feature type="region of interest" description="Disordered" evidence="1">
    <location>
        <begin position="33"/>
        <end position="74"/>
    </location>
</feature>
<accession>A0ABT0UHI5</accession>
<dbReference type="EMBL" id="JAMQAW010000007">
    <property type="protein sequence ID" value="MCM2388117.1"/>
    <property type="molecule type" value="Genomic_DNA"/>
</dbReference>
<comment type="caution">
    <text evidence="2">The sequence shown here is derived from an EMBL/GenBank/DDBJ whole genome shotgun (WGS) entry which is preliminary data.</text>
</comment>
<dbReference type="RefSeq" id="WP_250918475.1">
    <property type="nucleotide sequence ID" value="NZ_JAMQAW010000007.1"/>
</dbReference>
<evidence type="ECO:0000313" key="3">
    <source>
        <dbReference type="Proteomes" id="UP001431429"/>
    </source>
</evidence>
<feature type="compositionally biased region" description="Basic and acidic residues" evidence="1">
    <location>
        <begin position="64"/>
        <end position="74"/>
    </location>
</feature>
<organism evidence="2 3">
    <name type="scientific">Streptomyces albipurpureus</name>
    <dbReference type="NCBI Taxonomy" id="2897419"/>
    <lineage>
        <taxon>Bacteria</taxon>
        <taxon>Bacillati</taxon>
        <taxon>Actinomycetota</taxon>
        <taxon>Actinomycetes</taxon>
        <taxon>Kitasatosporales</taxon>
        <taxon>Streptomycetaceae</taxon>
        <taxon>Streptomyces</taxon>
    </lineage>
</organism>
<protein>
    <submittedName>
        <fullName evidence="2">Uncharacterized protein</fullName>
    </submittedName>
</protein>